<dbReference type="AlphaFoldDB" id="A0A6A5UCJ4"/>
<dbReference type="Proteomes" id="UP000800035">
    <property type="component" value="Unassembled WGS sequence"/>
</dbReference>
<dbReference type="PANTHER" id="PTHR46206">
    <property type="entry name" value="CYTOCHROME P450"/>
    <property type="match status" value="1"/>
</dbReference>
<protein>
    <submittedName>
        <fullName evidence="12">Cytochrome P450 monooxygenase</fullName>
    </submittedName>
</protein>
<keyword evidence="13" id="KW-1185">Reference proteome</keyword>
<dbReference type="GO" id="GO:0005506">
    <property type="term" value="F:iron ion binding"/>
    <property type="evidence" value="ECO:0007669"/>
    <property type="project" value="InterPro"/>
</dbReference>
<keyword evidence="7 9" id="KW-0408">Iron</keyword>
<dbReference type="CDD" id="cd11041">
    <property type="entry name" value="CYP503A1-like"/>
    <property type="match status" value="1"/>
</dbReference>
<keyword evidence="5 9" id="KW-0479">Metal-binding</keyword>
<evidence type="ECO:0000256" key="11">
    <source>
        <dbReference type="SAM" id="Phobius"/>
    </source>
</evidence>
<dbReference type="SUPFAM" id="SSF48264">
    <property type="entry name" value="Cytochrome P450"/>
    <property type="match status" value="1"/>
</dbReference>
<accession>A0A6A5UCJ4</accession>
<dbReference type="InterPro" id="IPR002403">
    <property type="entry name" value="Cyt_P450_E_grp-IV"/>
</dbReference>
<dbReference type="InterPro" id="IPR001128">
    <property type="entry name" value="Cyt_P450"/>
</dbReference>
<evidence type="ECO:0000256" key="8">
    <source>
        <dbReference type="ARBA" id="ARBA00023033"/>
    </source>
</evidence>
<keyword evidence="11" id="KW-0472">Membrane</keyword>
<organism evidence="12 13">
    <name type="scientific">Byssothecium circinans</name>
    <dbReference type="NCBI Taxonomy" id="147558"/>
    <lineage>
        <taxon>Eukaryota</taxon>
        <taxon>Fungi</taxon>
        <taxon>Dikarya</taxon>
        <taxon>Ascomycota</taxon>
        <taxon>Pezizomycotina</taxon>
        <taxon>Dothideomycetes</taxon>
        <taxon>Pleosporomycetidae</taxon>
        <taxon>Pleosporales</taxon>
        <taxon>Massarineae</taxon>
        <taxon>Massarinaceae</taxon>
        <taxon>Byssothecium</taxon>
    </lineage>
</organism>
<keyword evidence="11" id="KW-1133">Transmembrane helix</keyword>
<comment type="pathway">
    <text evidence="2">Mycotoxin biosynthesis.</text>
</comment>
<evidence type="ECO:0000256" key="3">
    <source>
        <dbReference type="ARBA" id="ARBA00010617"/>
    </source>
</evidence>
<dbReference type="OrthoDB" id="1844152at2759"/>
<keyword evidence="8 10" id="KW-0503">Monooxygenase</keyword>
<evidence type="ECO:0000313" key="13">
    <source>
        <dbReference type="Proteomes" id="UP000800035"/>
    </source>
</evidence>
<dbReference type="PRINTS" id="PR00465">
    <property type="entry name" value="EP450IV"/>
</dbReference>
<feature type="transmembrane region" description="Helical" evidence="11">
    <location>
        <begin position="12"/>
        <end position="31"/>
    </location>
</feature>
<keyword evidence="6 10" id="KW-0560">Oxidoreductase</keyword>
<dbReference type="PROSITE" id="PS00086">
    <property type="entry name" value="CYTOCHROME_P450"/>
    <property type="match status" value="1"/>
</dbReference>
<evidence type="ECO:0000313" key="12">
    <source>
        <dbReference type="EMBL" id="KAF1962458.1"/>
    </source>
</evidence>
<evidence type="ECO:0000256" key="7">
    <source>
        <dbReference type="ARBA" id="ARBA00023004"/>
    </source>
</evidence>
<dbReference type="InterPro" id="IPR017972">
    <property type="entry name" value="Cyt_P450_CS"/>
</dbReference>
<dbReference type="InterPro" id="IPR036396">
    <property type="entry name" value="Cyt_P450_sf"/>
</dbReference>
<evidence type="ECO:0000256" key="9">
    <source>
        <dbReference type="PIRSR" id="PIRSR602403-1"/>
    </source>
</evidence>
<reference evidence="12" key="1">
    <citation type="journal article" date="2020" name="Stud. Mycol.">
        <title>101 Dothideomycetes genomes: a test case for predicting lifestyles and emergence of pathogens.</title>
        <authorList>
            <person name="Haridas S."/>
            <person name="Albert R."/>
            <person name="Binder M."/>
            <person name="Bloem J."/>
            <person name="Labutti K."/>
            <person name="Salamov A."/>
            <person name="Andreopoulos B."/>
            <person name="Baker S."/>
            <person name="Barry K."/>
            <person name="Bills G."/>
            <person name="Bluhm B."/>
            <person name="Cannon C."/>
            <person name="Castanera R."/>
            <person name="Culley D."/>
            <person name="Daum C."/>
            <person name="Ezra D."/>
            <person name="Gonzalez J."/>
            <person name="Henrissat B."/>
            <person name="Kuo A."/>
            <person name="Liang C."/>
            <person name="Lipzen A."/>
            <person name="Lutzoni F."/>
            <person name="Magnuson J."/>
            <person name="Mondo S."/>
            <person name="Nolan M."/>
            <person name="Ohm R."/>
            <person name="Pangilinan J."/>
            <person name="Park H.-J."/>
            <person name="Ramirez L."/>
            <person name="Alfaro M."/>
            <person name="Sun H."/>
            <person name="Tritt A."/>
            <person name="Yoshinaga Y."/>
            <person name="Zwiers L.-H."/>
            <person name="Turgeon B."/>
            <person name="Goodwin S."/>
            <person name="Spatafora J."/>
            <person name="Crous P."/>
            <person name="Grigoriev I."/>
        </authorList>
    </citation>
    <scope>NUCLEOTIDE SEQUENCE</scope>
    <source>
        <strain evidence="12">CBS 675.92</strain>
    </source>
</reference>
<gene>
    <name evidence="12" type="ORF">CC80DRAFT_542768</name>
</gene>
<feature type="binding site" description="axial binding residue" evidence="9">
    <location>
        <position position="452"/>
    </location>
    <ligand>
        <name>heme</name>
        <dbReference type="ChEBI" id="CHEBI:30413"/>
    </ligand>
    <ligandPart>
        <name>Fe</name>
        <dbReference type="ChEBI" id="CHEBI:18248"/>
    </ligandPart>
</feature>
<comment type="similarity">
    <text evidence="3 10">Belongs to the cytochrome P450 family.</text>
</comment>
<evidence type="ECO:0000256" key="1">
    <source>
        <dbReference type="ARBA" id="ARBA00001971"/>
    </source>
</evidence>
<evidence type="ECO:0000256" key="4">
    <source>
        <dbReference type="ARBA" id="ARBA00022617"/>
    </source>
</evidence>
<evidence type="ECO:0000256" key="2">
    <source>
        <dbReference type="ARBA" id="ARBA00004685"/>
    </source>
</evidence>
<dbReference type="Pfam" id="PF00067">
    <property type="entry name" value="p450"/>
    <property type="match status" value="1"/>
</dbReference>
<evidence type="ECO:0000256" key="10">
    <source>
        <dbReference type="RuleBase" id="RU000461"/>
    </source>
</evidence>
<keyword evidence="4 9" id="KW-0349">Heme</keyword>
<dbReference type="PANTHER" id="PTHR46206:SF2">
    <property type="entry name" value="CYTOCHROME P450 MONOOXYGENASE AUSG-RELATED"/>
    <property type="match status" value="1"/>
</dbReference>
<comment type="cofactor">
    <cofactor evidence="1 9">
        <name>heme</name>
        <dbReference type="ChEBI" id="CHEBI:30413"/>
    </cofactor>
</comment>
<proteinExistence type="inferred from homology"/>
<dbReference type="EMBL" id="ML976979">
    <property type="protein sequence ID" value="KAF1962458.1"/>
    <property type="molecule type" value="Genomic_DNA"/>
</dbReference>
<name>A0A6A5UCJ4_9PLEO</name>
<evidence type="ECO:0000256" key="5">
    <source>
        <dbReference type="ARBA" id="ARBA00022723"/>
    </source>
</evidence>
<evidence type="ECO:0000256" key="6">
    <source>
        <dbReference type="ARBA" id="ARBA00023002"/>
    </source>
</evidence>
<sequence length="511" mass="58200">MPTSDSFESTNQPFVSSLLLFGFLTLVYLLLYSRLASFELVNGKKAFELSASRSKASFLRNAFTIISYRLQKVPGRPFRVLADIGEVTILPPEYAQQIRNDERFSFTKAAYKWFYAHLPGMEGFEAGTNETHLMKLIARHQLTHQLTKVTKDVSDECVAALRDIYTDEQDWHEITVREVNLQLMARITSRIFLGEELCRNPNWLRITSTYSIVAFRAVEELRRWPSLLRPVALWFLPNCTAARGLVKGAREIIEPVLRKRRTEKAKAGKEGHTVEYNDAISWLEDLAEEKSVRYDPACAQLSLSTAALHSTTDFFTQVTLDIAKDISLVEALRAEIVSVLGDGRWTKNSLYNLKLMDSVLKESQRLKLIAIASMRRYTEEDVTLDDGVSIPKDSLTLVSAHRHWDERFYKNAHSFDGYRFLEMRKQPGLENKSQLVSATVDHMGFGFGLHACPGRFFASEEIKIALAHMLMNYDMRLVPGCDISPRQHGFSLLASPTAKLEIRKLSNAQVF</sequence>
<dbReference type="Gene3D" id="1.10.630.10">
    <property type="entry name" value="Cytochrome P450"/>
    <property type="match status" value="1"/>
</dbReference>
<dbReference type="GO" id="GO:0016705">
    <property type="term" value="F:oxidoreductase activity, acting on paired donors, with incorporation or reduction of molecular oxygen"/>
    <property type="evidence" value="ECO:0007669"/>
    <property type="project" value="InterPro"/>
</dbReference>
<keyword evidence="11" id="KW-0812">Transmembrane</keyword>
<dbReference type="GO" id="GO:0020037">
    <property type="term" value="F:heme binding"/>
    <property type="evidence" value="ECO:0007669"/>
    <property type="project" value="InterPro"/>
</dbReference>
<dbReference type="GO" id="GO:0004497">
    <property type="term" value="F:monooxygenase activity"/>
    <property type="evidence" value="ECO:0007669"/>
    <property type="project" value="UniProtKB-KW"/>
</dbReference>